<evidence type="ECO:0000313" key="6">
    <source>
        <dbReference type="EMBL" id="AEB06188.1"/>
    </source>
</evidence>
<feature type="binding site" evidence="4">
    <location>
        <position position="263"/>
    </location>
    <ligand>
        <name>S-adenosyl-L-methionine</name>
        <dbReference type="ChEBI" id="CHEBI:59789"/>
    </ligand>
</feature>
<dbReference type="PANTHER" id="PTHR11061:SF30">
    <property type="entry name" value="TRNA (URACIL(54)-C(5))-METHYLTRANSFERASE"/>
    <property type="match status" value="1"/>
</dbReference>
<dbReference type="Pfam" id="PF05958">
    <property type="entry name" value="tRNA_U5-meth_tr"/>
    <property type="match status" value="1"/>
</dbReference>
<feature type="binding site" evidence="4">
    <location>
        <position position="234"/>
    </location>
    <ligand>
        <name>S-adenosyl-L-methionine</name>
        <dbReference type="ChEBI" id="CHEBI:59789"/>
    </ligand>
</feature>
<dbReference type="InterPro" id="IPR030390">
    <property type="entry name" value="MeTrfase_TrmA_AS"/>
</dbReference>
<feature type="active site" description="Nucleophile" evidence="4">
    <location>
        <position position="366"/>
    </location>
</feature>
<dbReference type="SUPFAM" id="SSF53335">
    <property type="entry name" value="S-adenosyl-L-methionine-dependent methyltransferases"/>
    <property type="match status" value="1"/>
</dbReference>
<evidence type="ECO:0000256" key="5">
    <source>
        <dbReference type="PROSITE-ProRule" id="PRU10015"/>
    </source>
</evidence>
<dbReference type="FunFam" id="2.40.50.1070:FF:000003">
    <property type="entry name" value="23S rRNA (Uracil-5-)-methyltransferase RumA"/>
    <property type="match status" value="1"/>
</dbReference>
<evidence type="ECO:0000256" key="2">
    <source>
        <dbReference type="ARBA" id="ARBA00022679"/>
    </source>
</evidence>
<dbReference type="Proteomes" id="UP000006851">
    <property type="component" value="Chromosome"/>
</dbReference>
<protein>
    <submittedName>
        <fullName evidence="6">RNA methyltransferase, TrmA family</fullName>
    </submittedName>
</protein>
<feature type="binding site" evidence="4">
    <location>
        <position position="290"/>
    </location>
    <ligand>
        <name>S-adenosyl-L-methionine</name>
        <dbReference type="ChEBI" id="CHEBI:59789"/>
    </ligand>
</feature>
<evidence type="ECO:0000256" key="1">
    <source>
        <dbReference type="ARBA" id="ARBA00022603"/>
    </source>
</evidence>
<dbReference type="PROSITE" id="PS51687">
    <property type="entry name" value="SAM_MT_RNA_M5U"/>
    <property type="match status" value="1"/>
</dbReference>
<dbReference type="InterPro" id="IPR010280">
    <property type="entry name" value="U5_MeTrfase_fam"/>
</dbReference>
<dbReference type="CDD" id="cd02440">
    <property type="entry name" value="AdoMet_MTases"/>
    <property type="match status" value="1"/>
</dbReference>
<keyword evidence="2 4" id="KW-0808">Transferase</keyword>
<dbReference type="PROSITE" id="PS01231">
    <property type="entry name" value="TRMA_2"/>
    <property type="match status" value="1"/>
</dbReference>
<gene>
    <name evidence="6" type="ordered locus">Corgl_0059</name>
</gene>
<dbReference type="GO" id="GO:0070475">
    <property type="term" value="P:rRNA base methylation"/>
    <property type="evidence" value="ECO:0007669"/>
    <property type="project" value="TreeGrafter"/>
</dbReference>
<dbReference type="GO" id="GO:0070041">
    <property type="term" value="F:rRNA (uridine-C5-)-methyltransferase activity"/>
    <property type="evidence" value="ECO:0007669"/>
    <property type="project" value="TreeGrafter"/>
</dbReference>
<dbReference type="KEGG" id="cgo:Corgl_0059"/>
<dbReference type="InterPro" id="IPR030391">
    <property type="entry name" value="MeTrfase_TrmA_CS"/>
</dbReference>
<dbReference type="eggNOG" id="COG2265">
    <property type="taxonomic scope" value="Bacteria"/>
</dbReference>
<dbReference type="STRING" id="700015.Corgl_0059"/>
<comment type="similarity">
    <text evidence="4">Belongs to the class I-like SAM-binding methyltransferase superfamily. RNA M5U methyltransferase family.</text>
</comment>
<keyword evidence="1 4" id="KW-0489">Methyltransferase</keyword>
<evidence type="ECO:0000313" key="7">
    <source>
        <dbReference type="Proteomes" id="UP000006851"/>
    </source>
</evidence>
<dbReference type="HOGENOM" id="CLU_014689_7_2_11"/>
<evidence type="ECO:0000256" key="4">
    <source>
        <dbReference type="PROSITE-ProRule" id="PRU01024"/>
    </source>
</evidence>
<dbReference type="InterPro" id="IPR029063">
    <property type="entry name" value="SAM-dependent_MTases_sf"/>
</dbReference>
<keyword evidence="3 4" id="KW-0949">S-adenosyl-L-methionine</keyword>
<dbReference type="NCBIfam" id="TIGR00479">
    <property type="entry name" value="rumA"/>
    <property type="match status" value="1"/>
</dbReference>
<dbReference type="Gene3D" id="3.40.50.150">
    <property type="entry name" value="Vaccinia Virus protein VP39"/>
    <property type="match status" value="1"/>
</dbReference>
<dbReference type="PROSITE" id="PS01230">
    <property type="entry name" value="TRMA_1"/>
    <property type="match status" value="1"/>
</dbReference>
<sequence>MSRTRPDGPCPTMRTCGGCAWLGIPYLKQLRRKHAALTELFEPLARRHEISICIDPVRGMGADSDSDTRILPPRGFRFKAATPFAPGMCGSLRSGFFARGTHEIIESEDCIVEAPGARRILHAVAVAAERSGVSAYDEDRRRGALRHAVVRLGRRSDEGMLTIVTSGREIAHLAAFVDRLRDIDPRVRTVAQNVNLRATNAILGSETRILVGPPRMRDRLLECDFEISPTAFFQTNPEQTEVLYRVAIEHMALDDGDVVLDAYCGSGTIGLSCAAHMRASGRPIRVIGVERNPAGVRDARRNAEINGLDAMARFVEQDATAYIAGAADAGDRVDVLVLDPPRAGASPELLAAAVRLAPRRIVYISCNPVTQARDLDSVLDAGFRLMRVTPVDMFPHTSHIETVAVLACAAG</sequence>
<accession>F2N6Y9</accession>
<reference evidence="7" key="1">
    <citation type="journal article" date="2013" name="Stand. Genomic Sci.">
        <title>Complete genome sequence of Coriobacterium glomerans type strain (PW2(T)) from the midgut of Pyrrhocoris apterus L. (red soldier bug).</title>
        <authorList>
            <person name="Stackebrandt E."/>
            <person name="Zeytun A."/>
            <person name="Lapidus A."/>
            <person name="Nolan M."/>
            <person name="Lucas S."/>
            <person name="Hammon N."/>
            <person name="Deshpande S."/>
            <person name="Cheng J.F."/>
            <person name="Tapia R."/>
            <person name="Goodwin L.A."/>
            <person name="Pitluck S."/>
            <person name="Liolios K."/>
            <person name="Pagani I."/>
            <person name="Ivanova N."/>
            <person name="Mavromatis K."/>
            <person name="Mikhailova N."/>
            <person name="Huntemann M."/>
            <person name="Pati A."/>
            <person name="Chen A."/>
            <person name="Palaniappan K."/>
            <person name="Chang Y.J."/>
            <person name="Land M."/>
            <person name="Hauser L."/>
            <person name="Rohde M."/>
            <person name="Pukall R."/>
            <person name="Goker M."/>
            <person name="Detter J.C."/>
            <person name="Woyke T."/>
            <person name="Bristow J."/>
            <person name="Eisen J.A."/>
            <person name="Markowitz V."/>
            <person name="Hugenholtz P."/>
            <person name="Kyrpides N.C."/>
            <person name="Klenk H.P."/>
        </authorList>
    </citation>
    <scope>NUCLEOTIDE SEQUENCE</scope>
    <source>
        <strain evidence="7">ATCC 49209 / DSM 20642 / JCM 10262 / PW2</strain>
    </source>
</reference>
<feature type="binding site" evidence="4">
    <location>
        <position position="339"/>
    </location>
    <ligand>
        <name>S-adenosyl-L-methionine</name>
        <dbReference type="ChEBI" id="CHEBI:59789"/>
    </ligand>
</feature>
<proteinExistence type="inferred from homology"/>
<name>F2N6Y9_CORGP</name>
<dbReference type="Gene3D" id="2.40.50.1070">
    <property type="match status" value="1"/>
</dbReference>
<dbReference type="PANTHER" id="PTHR11061">
    <property type="entry name" value="RNA M5U METHYLTRANSFERASE"/>
    <property type="match status" value="1"/>
</dbReference>
<dbReference type="AlphaFoldDB" id="F2N6Y9"/>
<keyword evidence="7" id="KW-1185">Reference proteome</keyword>
<feature type="active site" evidence="5">
    <location>
        <position position="366"/>
    </location>
</feature>
<dbReference type="EMBL" id="CP002628">
    <property type="protein sequence ID" value="AEB06188.1"/>
    <property type="molecule type" value="Genomic_DNA"/>
</dbReference>
<organism evidence="6 7">
    <name type="scientific">Coriobacterium glomerans (strain ATCC 49209 / DSM 20642 / JCM 10262 / PW2)</name>
    <dbReference type="NCBI Taxonomy" id="700015"/>
    <lineage>
        <taxon>Bacteria</taxon>
        <taxon>Bacillati</taxon>
        <taxon>Actinomycetota</taxon>
        <taxon>Coriobacteriia</taxon>
        <taxon>Coriobacteriales</taxon>
        <taxon>Coriobacteriaceae</taxon>
        <taxon>Coriobacterium</taxon>
    </lineage>
</organism>
<evidence type="ECO:0000256" key="3">
    <source>
        <dbReference type="ARBA" id="ARBA00022691"/>
    </source>
</evidence>